<gene>
    <name evidence="2" type="ORF">g.1314</name>
</gene>
<feature type="signal peptide" evidence="1">
    <location>
        <begin position="1"/>
        <end position="18"/>
    </location>
</feature>
<keyword evidence="1" id="KW-0732">Signal</keyword>
<protein>
    <submittedName>
        <fullName evidence="2">Uncharacterized protein</fullName>
    </submittedName>
</protein>
<organism evidence="2">
    <name type="scientific">Homalodisca liturata</name>
    <dbReference type="NCBI Taxonomy" id="320908"/>
    <lineage>
        <taxon>Eukaryota</taxon>
        <taxon>Metazoa</taxon>
        <taxon>Ecdysozoa</taxon>
        <taxon>Arthropoda</taxon>
        <taxon>Hexapoda</taxon>
        <taxon>Insecta</taxon>
        <taxon>Pterygota</taxon>
        <taxon>Neoptera</taxon>
        <taxon>Paraneoptera</taxon>
        <taxon>Hemiptera</taxon>
        <taxon>Auchenorrhyncha</taxon>
        <taxon>Membracoidea</taxon>
        <taxon>Cicadellidae</taxon>
        <taxon>Cicadellinae</taxon>
        <taxon>Proconiini</taxon>
        <taxon>Homalodisca</taxon>
    </lineage>
</organism>
<proteinExistence type="predicted"/>
<name>A0A1B6HU05_9HEMI</name>
<evidence type="ECO:0000256" key="1">
    <source>
        <dbReference type="SAM" id="SignalP"/>
    </source>
</evidence>
<dbReference type="EMBL" id="GECU01029550">
    <property type="protein sequence ID" value="JAS78156.1"/>
    <property type="molecule type" value="Transcribed_RNA"/>
</dbReference>
<evidence type="ECO:0000313" key="2">
    <source>
        <dbReference type="EMBL" id="JAS78156.1"/>
    </source>
</evidence>
<reference evidence="2" key="1">
    <citation type="submission" date="2015-11" db="EMBL/GenBank/DDBJ databases">
        <title>De novo transcriptome assembly of four potential Pierce s Disease insect vectors from Arizona vineyards.</title>
        <authorList>
            <person name="Tassone E.E."/>
        </authorList>
    </citation>
    <scope>NUCLEOTIDE SEQUENCE</scope>
</reference>
<accession>A0A1B6HU05</accession>
<feature type="chain" id="PRO_5008584648" evidence="1">
    <location>
        <begin position="19"/>
        <end position="145"/>
    </location>
</feature>
<sequence length="145" mass="17137">MMLSMLLLVSLLFVLTDFKDTDVRSARTFLYGSGFQEAFESHKDDIINIVGNFNFPLNATILDELRTLYSVIRNVHRVVKGQQLKTSDSYKNAVLSIKAHFKHFNFSDFKLRYRLNFDYPQMREYKRLFDECSKTFDDITVIFNH</sequence>
<dbReference type="AlphaFoldDB" id="A0A1B6HU05"/>